<feature type="compositionally biased region" description="Basic and acidic residues" evidence="1">
    <location>
        <begin position="1"/>
        <end position="18"/>
    </location>
</feature>
<name>A0AAV6JAR8_9ERIC</name>
<feature type="region of interest" description="Disordered" evidence="1">
    <location>
        <begin position="1"/>
        <end position="36"/>
    </location>
</feature>
<evidence type="ECO:0000313" key="2">
    <source>
        <dbReference type="EMBL" id="KAG5536280.1"/>
    </source>
</evidence>
<dbReference type="EMBL" id="JACTNZ010000008">
    <property type="protein sequence ID" value="KAG5536280.1"/>
    <property type="molecule type" value="Genomic_DNA"/>
</dbReference>
<sequence length="89" mass="9937">MDPEDIHFDNERLNHNSDDDGQTPPPGSLGRESVENSMPNSKFHSFVGLAVMIFDLSLRTGCCDICWWIWYGSDNLCRRAAAAAGVSKY</sequence>
<reference evidence="2" key="1">
    <citation type="submission" date="2020-08" db="EMBL/GenBank/DDBJ databases">
        <title>Plant Genome Project.</title>
        <authorList>
            <person name="Zhang R.-G."/>
        </authorList>
    </citation>
    <scope>NUCLEOTIDE SEQUENCE</scope>
    <source>
        <strain evidence="2">WSP0</strain>
        <tissue evidence="2">Leaf</tissue>
    </source>
</reference>
<evidence type="ECO:0000256" key="1">
    <source>
        <dbReference type="SAM" id="MobiDB-lite"/>
    </source>
</evidence>
<dbReference type="Proteomes" id="UP000823749">
    <property type="component" value="Chromosome 8"/>
</dbReference>
<accession>A0AAV6JAR8</accession>
<organism evidence="2 3">
    <name type="scientific">Rhododendron griersonianum</name>
    <dbReference type="NCBI Taxonomy" id="479676"/>
    <lineage>
        <taxon>Eukaryota</taxon>
        <taxon>Viridiplantae</taxon>
        <taxon>Streptophyta</taxon>
        <taxon>Embryophyta</taxon>
        <taxon>Tracheophyta</taxon>
        <taxon>Spermatophyta</taxon>
        <taxon>Magnoliopsida</taxon>
        <taxon>eudicotyledons</taxon>
        <taxon>Gunneridae</taxon>
        <taxon>Pentapetalae</taxon>
        <taxon>asterids</taxon>
        <taxon>Ericales</taxon>
        <taxon>Ericaceae</taxon>
        <taxon>Ericoideae</taxon>
        <taxon>Rhodoreae</taxon>
        <taxon>Rhododendron</taxon>
    </lineage>
</organism>
<keyword evidence="3" id="KW-1185">Reference proteome</keyword>
<dbReference type="AlphaFoldDB" id="A0AAV6JAR8"/>
<comment type="caution">
    <text evidence="2">The sequence shown here is derived from an EMBL/GenBank/DDBJ whole genome shotgun (WGS) entry which is preliminary data.</text>
</comment>
<protein>
    <submittedName>
        <fullName evidence="2">Uncharacterized protein</fullName>
    </submittedName>
</protein>
<evidence type="ECO:0000313" key="3">
    <source>
        <dbReference type="Proteomes" id="UP000823749"/>
    </source>
</evidence>
<gene>
    <name evidence="2" type="ORF">RHGRI_023904</name>
</gene>
<proteinExistence type="predicted"/>